<proteinExistence type="predicted"/>
<dbReference type="AlphaFoldDB" id="A0A9X2JFW6"/>
<keyword evidence="3" id="KW-1185">Reference proteome</keyword>
<dbReference type="EMBL" id="JAMXLR010000034">
    <property type="protein sequence ID" value="MCO6044126.1"/>
    <property type="molecule type" value="Genomic_DNA"/>
</dbReference>
<feature type="region of interest" description="Disordered" evidence="1">
    <location>
        <begin position="55"/>
        <end position="83"/>
    </location>
</feature>
<dbReference type="RefSeq" id="WP_252852232.1">
    <property type="nucleotide sequence ID" value="NZ_JAMXLR010000034.1"/>
</dbReference>
<gene>
    <name evidence="2" type="ORF">NG895_09420</name>
</gene>
<name>A0A9X2JFW6_9BACT</name>
<dbReference type="Proteomes" id="UP001155241">
    <property type="component" value="Unassembled WGS sequence"/>
</dbReference>
<accession>A0A9X2JFW6</accession>
<sequence>MKRSDRLQSAVLWLKDFEGKNVLRSYCKRYGVDWRCAAIELRRLGVELDSDYLSQREQSDRQNISKRRQHRESRSSGDTTPYPIEYESIFDAYLVRDFAALHAMECERDGVEPGSTYRASE</sequence>
<evidence type="ECO:0000313" key="3">
    <source>
        <dbReference type="Proteomes" id="UP001155241"/>
    </source>
</evidence>
<evidence type="ECO:0000313" key="2">
    <source>
        <dbReference type="EMBL" id="MCO6044126.1"/>
    </source>
</evidence>
<reference evidence="2" key="1">
    <citation type="submission" date="2022-06" db="EMBL/GenBank/DDBJ databases">
        <title>Aeoliella straminimaris, a novel planctomycete from sediments.</title>
        <authorList>
            <person name="Vitorino I.R."/>
            <person name="Lage O.M."/>
        </authorList>
    </citation>
    <scope>NUCLEOTIDE SEQUENCE</scope>
    <source>
        <strain evidence="2">ICT_H6.2</strain>
    </source>
</reference>
<comment type="caution">
    <text evidence="2">The sequence shown here is derived from an EMBL/GenBank/DDBJ whole genome shotgun (WGS) entry which is preliminary data.</text>
</comment>
<organism evidence="2 3">
    <name type="scientific">Aeoliella straminimaris</name>
    <dbReference type="NCBI Taxonomy" id="2954799"/>
    <lineage>
        <taxon>Bacteria</taxon>
        <taxon>Pseudomonadati</taxon>
        <taxon>Planctomycetota</taxon>
        <taxon>Planctomycetia</taxon>
        <taxon>Pirellulales</taxon>
        <taxon>Lacipirellulaceae</taxon>
        <taxon>Aeoliella</taxon>
    </lineage>
</organism>
<evidence type="ECO:0000256" key="1">
    <source>
        <dbReference type="SAM" id="MobiDB-lite"/>
    </source>
</evidence>
<protein>
    <submittedName>
        <fullName evidence="2">Uncharacterized protein</fullName>
    </submittedName>
</protein>